<protein>
    <submittedName>
        <fullName evidence="1">Uncharacterized protein</fullName>
    </submittedName>
</protein>
<organism evidence="1 2">
    <name type="scientific">Colletotrichum asianum</name>
    <dbReference type="NCBI Taxonomy" id="702518"/>
    <lineage>
        <taxon>Eukaryota</taxon>
        <taxon>Fungi</taxon>
        <taxon>Dikarya</taxon>
        <taxon>Ascomycota</taxon>
        <taxon>Pezizomycotina</taxon>
        <taxon>Sordariomycetes</taxon>
        <taxon>Hypocreomycetidae</taxon>
        <taxon>Glomerellales</taxon>
        <taxon>Glomerellaceae</taxon>
        <taxon>Colletotrichum</taxon>
        <taxon>Colletotrichum gloeosporioides species complex</taxon>
    </lineage>
</organism>
<sequence>MAKPSIEFSHECHCFQCCQPVRISPAGLLHRPRRENQSLLSLCLCAASSPAPGKLVTWTLAASSVSRSVVSSLNSDAMPCHAMLSSLFPPVLTLAAPAPPQLLLCHMSRGLVRFSGTRLYSSPSATNPWPIPKLDGRFVRFSTYGGLGSWREVAGTNQIWSCIGWTRWQWLASRALNHGSGPRDMYTRQDRKKQRHSLHPFRLFQPWPRNVRGLDPRPRYVPDVGAPSLPWQRGQAAVRSSLGSLGWTASSDAAASGITSRTPHFRCHVTR</sequence>
<proteinExistence type="predicted"/>
<comment type="caution">
    <text evidence="1">The sequence shown here is derived from an EMBL/GenBank/DDBJ whole genome shotgun (WGS) entry which is preliminary data.</text>
</comment>
<reference evidence="1 2" key="1">
    <citation type="submission" date="2019-12" db="EMBL/GenBank/DDBJ databases">
        <title>A genome sequence resource for the geographically widespread anthracnose pathogen Colletotrichum asianum.</title>
        <authorList>
            <person name="Meng Y."/>
        </authorList>
    </citation>
    <scope>NUCLEOTIDE SEQUENCE [LARGE SCALE GENOMIC DNA]</scope>
    <source>
        <strain evidence="1 2">ICMP 18580</strain>
    </source>
</reference>
<dbReference type="AlphaFoldDB" id="A0A8H3WAE9"/>
<name>A0A8H3WAE9_9PEZI</name>
<dbReference type="Proteomes" id="UP000434172">
    <property type="component" value="Unassembled WGS sequence"/>
</dbReference>
<dbReference type="EMBL" id="WOWK01000055">
    <property type="protein sequence ID" value="KAF0323144.1"/>
    <property type="molecule type" value="Genomic_DNA"/>
</dbReference>
<evidence type="ECO:0000313" key="2">
    <source>
        <dbReference type="Proteomes" id="UP000434172"/>
    </source>
</evidence>
<gene>
    <name evidence="1" type="ORF">GQ607_009688</name>
</gene>
<keyword evidence="2" id="KW-1185">Reference proteome</keyword>
<evidence type="ECO:0000313" key="1">
    <source>
        <dbReference type="EMBL" id="KAF0323144.1"/>
    </source>
</evidence>
<accession>A0A8H3WAE9</accession>